<dbReference type="InterPro" id="IPR013595">
    <property type="entry name" value="Pept_S33_TAP-like_C"/>
</dbReference>
<dbReference type="InterPro" id="IPR051601">
    <property type="entry name" value="Serine_prot/Carboxylest_S33"/>
</dbReference>
<evidence type="ECO:0000256" key="1">
    <source>
        <dbReference type="ARBA" id="ARBA00010088"/>
    </source>
</evidence>
<dbReference type="Pfam" id="PF08386">
    <property type="entry name" value="Abhydrolase_4"/>
    <property type="match status" value="1"/>
</dbReference>
<sequence length="564" mass="62973">MASSLALLLSYAWLAIIASCLGQDSQIALGFQSIPKALEWMDCGEIDNHMLECSEIHVPMDHFSKASGQAFRIPLIRMLGRTASRTDGKHILLNPGGPGGSSVDFLKGRGAQLTQIVGEDFHLLSFDPRAVGRSKPRGKCYTSDKARADWFSTNPWDLECQAGEMYTRAENIARACEDMMGEQGKFINTPQTAADMNLILDAIRQEELYFWGFSYGTTLGQTYAQMYPNRVGRLIIDGVSNLEEWYGLATFQEALIDTDRVLSGFFEECVKAGEACPFQPTKGELFTSTTDLQSSFNEFLHKLDEEPIPIYINVSDYGSITRRSLISNGIFPALYRPISWPGLARNLNELLNGNYTPAYKAYSDDWISLVMRDDSGTLIQLNDNIKTGKDAPLHGIHDIRNHTSSLPELSSLMSRYTSAGAYNLASWTIPTTHRFHPRYSPDSPPTKTSYPILVLSTSWDPICPLISAKKAHRSFEGAGFLEQKSYGHSTISMPSLCTAKYVRQYFSEGKLPEPGTMCGIDSEYFPNPTSLPLVQTKEDQELLYSLRLLASYDFTIHPSWLHSN</sequence>
<evidence type="ECO:0000313" key="6">
    <source>
        <dbReference type="EMBL" id="KAK0388893.1"/>
    </source>
</evidence>
<dbReference type="Pfam" id="PF00561">
    <property type="entry name" value="Abhydrolase_1"/>
    <property type="match status" value="1"/>
</dbReference>
<feature type="domain" description="AB hydrolase-1" evidence="4">
    <location>
        <begin position="90"/>
        <end position="245"/>
    </location>
</feature>
<accession>A0AA39L9D1</accession>
<feature type="domain" description="Peptidase S33 tripeptidyl aminopeptidase-like C-terminal" evidence="5">
    <location>
        <begin position="435"/>
        <end position="518"/>
    </location>
</feature>
<dbReference type="EMBL" id="JAPDFR010000002">
    <property type="protein sequence ID" value="KAK0388893.1"/>
    <property type="molecule type" value="Genomic_DNA"/>
</dbReference>
<reference evidence="6" key="1">
    <citation type="submission" date="2022-10" db="EMBL/GenBank/DDBJ databases">
        <title>Determination and structural analysis of whole genome sequence of Sarocladium strictum F4-1.</title>
        <authorList>
            <person name="Hu L."/>
            <person name="Jiang Y."/>
        </authorList>
    </citation>
    <scope>NUCLEOTIDE SEQUENCE</scope>
    <source>
        <strain evidence="6">F4-1</strain>
    </source>
</reference>
<evidence type="ECO:0008006" key="8">
    <source>
        <dbReference type="Google" id="ProtNLM"/>
    </source>
</evidence>
<dbReference type="InterPro" id="IPR029058">
    <property type="entry name" value="AB_hydrolase_fold"/>
</dbReference>
<evidence type="ECO:0000259" key="5">
    <source>
        <dbReference type="Pfam" id="PF08386"/>
    </source>
</evidence>
<dbReference type="PANTHER" id="PTHR43248:SF25">
    <property type="entry name" value="AB HYDROLASE-1 DOMAIN-CONTAINING PROTEIN-RELATED"/>
    <property type="match status" value="1"/>
</dbReference>
<evidence type="ECO:0000256" key="2">
    <source>
        <dbReference type="ARBA" id="ARBA00022801"/>
    </source>
</evidence>
<dbReference type="Proteomes" id="UP001175261">
    <property type="component" value="Unassembled WGS sequence"/>
</dbReference>
<protein>
    <recommendedName>
        <fullName evidence="8">AB hydrolase-1 domain-containing protein</fullName>
    </recommendedName>
</protein>
<dbReference type="SUPFAM" id="SSF53474">
    <property type="entry name" value="alpha/beta-Hydrolases"/>
    <property type="match status" value="1"/>
</dbReference>
<comment type="caution">
    <text evidence="6">The sequence shown here is derived from an EMBL/GenBank/DDBJ whole genome shotgun (WGS) entry which is preliminary data.</text>
</comment>
<feature type="signal peptide" evidence="3">
    <location>
        <begin position="1"/>
        <end position="22"/>
    </location>
</feature>
<keyword evidence="3" id="KW-0732">Signal</keyword>
<proteinExistence type="inferred from homology"/>
<evidence type="ECO:0000256" key="3">
    <source>
        <dbReference type="SAM" id="SignalP"/>
    </source>
</evidence>
<evidence type="ECO:0000259" key="4">
    <source>
        <dbReference type="Pfam" id="PF00561"/>
    </source>
</evidence>
<gene>
    <name evidence="6" type="ORF">NLU13_2470</name>
</gene>
<name>A0AA39L9D1_SARSR</name>
<dbReference type="Gene3D" id="3.40.50.1820">
    <property type="entry name" value="alpha/beta hydrolase"/>
    <property type="match status" value="1"/>
</dbReference>
<feature type="chain" id="PRO_5041350778" description="AB hydrolase-1 domain-containing protein" evidence="3">
    <location>
        <begin position="23"/>
        <end position="564"/>
    </location>
</feature>
<evidence type="ECO:0000313" key="7">
    <source>
        <dbReference type="Proteomes" id="UP001175261"/>
    </source>
</evidence>
<keyword evidence="7" id="KW-1185">Reference proteome</keyword>
<dbReference type="InterPro" id="IPR000073">
    <property type="entry name" value="AB_hydrolase_1"/>
</dbReference>
<comment type="similarity">
    <text evidence="1">Belongs to the peptidase S33 family.</text>
</comment>
<dbReference type="AlphaFoldDB" id="A0AA39L9D1"/>
<dbReference type="PANTHER" id="PTHR43248">
    <property type="entry name" value="2-SUCCINYL-6-HYDROXY-2,4-CYCLOHEXADIENE-1-CARBOXYLATE SYNTHASE"/>
    <property type="match status" value="1"/>
</dbReference>
<keyword evidence="2" id="KW-0378">Hydrolase</keyword>
<organism evidence="6 7">
    <name type="scientific">Sarocladium strictum</name>
    <name type="common">Black bundle disease fungus</name>
    <name type="synonym">Acremonium strictum</name>
    <dbReference type="NCBI Taxonomy" id="5046"/>
    <lineage>
        <taxon>Eukaryota</taxon>
        <taxon>Fungi</taxon>
        <taxon>Dikarya</taxon>
        <taxon>Ascomycota</taxon>
        <taxon>Pezizomycotina</taxon>
        <taxon>Sordariomycetes</taxon>
        <taxon>Hypocreomycetidae</taxon>
        <taxon>Hypocreales</taxon>
        <taxon>Sarocladiaceae</taxon>
        <taxon>Sarocladium</taxon>
    </lineage>
</organism>
<dbReference type="GO" id="GO:0016787">
    <property type="term" value="F:hydrolase activity"/>
    <property type="evidence" value="ECO:0007669"/>
    <property type="project" value="UniProtKB-KW"/>
</dbReference>